<evidence type="ECO:0000256" key="6">
    <source>
        <dbReference type="ARBA" id="ARBA00023186"/>
    </source>
</evidence>
<keyword evidence="13" id="KW-1185">Reference proteome</keyword>
<comment type="similarity">
    <text evidence="2 8">Belongs to the periplasmic pilus chaperone family.</text>
</comment>
<dbReference type="InterPro" id="IPR008962">
    <property type="entry name" value="PapD-like_sf"/>
</dbReference>
<organism evidence="12 13">
    <name type="scientific">Paraburkholderia diazotrophica</name>
    <dbReference type="NCBI Taxonomy" id="667676"/>
    <lineage>
        <taxon>Bacteria</taxon>
        <taxon>Pseudomonadati</taxon>
        <taxon>Pseudomonadota</taxon>
        <taxon>Betaproteobacteria</taxon>
        <taxon>Burkholderiales</taxon>
        <taxon>Burkholderiaceae</taxon>
        <taxon>Paraburkholderia</taxon>
    </lineage>
</organism>
<dbReference type="Gene3D" id="2.60.40.10">
    <property type="entry name" value="Immunoglobulins"/>
    <property type="match status" value="2"/>
</dbReference>
<gene>
    <name evidence="12" type="ORF">SAMN05192539_100646</name>
</gene>
<dbReference type="InterPro" id="IPR013783">
    <property type="entry name" value="Ig-like_fold"/>
</dbReference>
<evidence type="ECO:0000259" key="11">
    <source>
        <dbReference type="Pfam" id="PF02753"/>
    </source>
</evidence>
<dbReference type="InterPro" id="IPR016148">
    <property type="entry name" value="Pili_assmbl_chaperone_C"/>
</dbReference>
<proteinExistence type="inferred from homology"/>
<evidence type="ECO:0000256" key="7">
    <source>
        <dbReference type="ARBA" id="ARBA00023319"/>
    </source>
</evidence>
<dbReference type="RefSeq" id="WP_090865019.1">
    <property type="nucleotide sequence ID" value="NZ_FNYE01000006.1"/>
</dbReference>
<dbReference type="PANTHER" id="PTHR30251">
    <property type="entry name" value="PILUS ASSEMBLY CHAPERONE"/>
    <property type="match status" value="1"/>
</dbReference>
<dbReference type="GO" id="GO:0030288">
    <property type="term" value="C:outer membrane-bounded periplasmic space"/>
    <property type="evidence" value="ECO:0007669"/>
    <property type="project" value="InterPro"/>
</dbReference>
<evidence type="ECO:0000259" key="10">
    <source>
        <dbReference type="Pfam" id="PF00345"/>
    </source>
</evidence>
<evidence type="ECO:0000256" key="1">
    <source>
        <dbReference type="ARBA" id="ARBA00004418"/>
    </source>
</evidence>
<dbReference type="PRINTS" id="PR00969">
    <property type="entry name" value="CHAPERONPILI"/>
</dbReference>
<dbReference type="InterPro" id="IPR016147">
    <property type="entry name" value="Pili_assmbl_chaperone_N"/>
</dbReference>
<evidence type="ECO:0000256" key="4">
    <source>
        <dbReference type="ARBA" id="ARBA00022729"/>
    </source>
</evidence>
<dbReference type="OrthoDB" id="9131059at2"/>
<accession>A0A1H6VHM9</accession>
<dbReference type="PANTHER" id="PTHR30251:SF2">
    <property type="entry name" value="FIMBRIAL CHAPERONE YADV-RELATED"/>
    <property type="match status" value="1"/>
</dbReference>
<dbReference type="PROSITE" id="PS00635">
    <property type="entry name" value="PILI_CHAPERONE"/>
    <property type="match status" value="1"/>
</dbReference>
<evidence type="ECO:0000256" key="8">
    <source>
        <dbReference type="RuleBase" id="RU003918"/>
    </source>
</evidence>
<dbReference type="InterPro" id="IPR001829">
    <property type="entry name" value="Pili_assmbl_chaperone_bac"/>
</dbReference>
<dbReference type="InterPro" id="IPR018046">
    <property type="entry name" value="Pili_assmbl_chaperone_CS"/>
</dbReference>
<feature type="domain" description="Pili assembly chaperone N-terminal" evidence="10">
    <location>
        <begin position="26"/>
        <end position="149"/>
    </location>
</feature>
<evidence type="ECO:0000256" key="3">
    <source>
        <dbReference type="ARBA" id="ARBA00022558"/>
    </source>
</evidence>
<feature type="signal peptide" evidence="9">
    <location>
        <begin position="1"/>
        <end position="25"/>
    </location>
</feature>
<feature type="chain" id="PRO_5011765849" evidence="9">
    <location>
        <begin position="26"/>
        <end position="251"/>
    </location>
</feature>
<dbReference type="AlphaFoldDB" id="A0A1H6VHM9"/>
<dbReference type="GO" id="GO:0071555">
    <property type="term" value="P:cell wall organization"/>
    <property type="evidence" value="ECO:0007669"/>
    <property type="project" value="InterPro"/>
</dbReference>
<protein>
    <submittedName>
        <fullName evidence="12">Chaperone protein EcpD</fullName>
    </submittedName>
</protein>
<dbReference type="SUPFAM" id="SSF49354">
    <property type="entry name" value="PapD-like"/>
    <property type="match status" value="1"/>
</dbReference>
<keyword evidence="5" id="KW-0574">Periplasm</keyword>
<name>A0A1H6VHM9_9BURK</name>
<dbReference type="Pfam" id="PF00345">
    <property type="entry name" value="PapD_N"/>
    <property type="match status" value="1"/>
</dbReference>
<evidence type="ECO:0000256" key="2">
    <source>
        <dbReference type="ARBA" id="ARBA00007399"/>
    </source>
</evidence>
<keyword evidence="3" id="KW-1029">Fimbrium biogenesis</keyword>
<evidence type="ECO:0000313" key="13">
    <source>
        <dbReference type="Proteomes" id="UP000198866"/>
    </source>
</evidence>
<dbReference type="InterPro" id="IPR036316">
    <property type="entry name" value="Pili_assmbl_chap_C_dom_sf"/>
</dbReference>
<dbReference type="EMBL" id="FNYE01000006">
    <property type="protein sequence ID" value="SEJ04108.1"/>
    <property type="molecule type" value="Genomic_DNA"/>
</dbReference>
<evidence type="ECO:0000256" key="5">
    <source>
        <dbReference type="ARBA" id="ARBA00022764"/>
    </source>
</evidence>
<dbReference type="InterPro" id="IPR050643">
    <property type="entry name" value="Periplasmic_pilus_chap"/>
</dbReference>
<keyword evidence="6 8" id="KW-0143">Chaperone</keyword>
<feature type="domain" description="Pili assembly chaperone C-terminal" evidence="11">
    <location>
        <begin position="177"/>
        <end position="240"/>
    </location>
</feature>
<dbReference type="Pfam" id="PF02753">
    <property type="entry name" value="PapD_C"/>
    <property type="match status" value="1"/>
</dbReference>
<dbReference type="STRING" id="667676.SAMN05192539_100646"/>
<comment type="subcellular location">
    <subcellularLocation>
        <location evidence="1 8">Periplasm</location>
    </subcellularLocation>
</comment>
<dbReference type="Proteomes" id="UP000198866">
    <property type="component" value="Unassembled WGS sequence"/>
</dbReference>
<keyword evidence="7" id="KW-0393">Immunoglobulin domain</keyword>
<keyword evidence="4 9" id="KW-0732">Signal</keyword>
<evidence type="ECO:0000256" key="9">
    <source>
        <dbReference type="SAM" id="SignalP"/>
    </source>
</evidence>
<dbReference type="SUPFAM" id="SSF49584">
    <property type="entry name" value="Periplasmic chaperone C-domain"/>
    <property type="match status" value="1"/>
</dbReference>
<evidence type="ECO:0000313" key="12">
    <source>
        <dbReference type="EMBL" id="SEJ04108.1"/>
    </source>
</evidence>
<sequence length="251" mass="26983">MAVRKKLAAVLTVVALAVGVSSAQASVVINGTRVVYPSDEREVTVKLVNEGAGPALVQAWLDTGDPTTLPEDAKVPFSLSPPLFRLDARKGQSLRLVYSQEPLAQNRETLYWLNVLEVPPLVNGPAAEKNTLQVAFRTRIKVFFRPAGLPGNAREAPAQITWKFVKSAKGGYALQATNPTPYYVTFAHVGATAGGKKWFNEKGGMVDPGSTTEFEIESPAPSVAVPEEVDYRFVDDYGAGVDGIYHAPGAR</sequence>
<reference evidence="13" key="1">
    <citation type="submission" date="2016-10" db="EMBL/GenBank/DDBJ databases">
        <authorList>
            <person name="Varghese N."/>
            <person name="Submissions S."/>
        </authorList>
    </citation>
    <scope>NUCLEOTIDE SEQUENCE [LARGE SCALE GENOMIC DNA]</scope>
    <source>
        <strain evidence="13">LMG 26031</strain>
    </source>
</reference>